<organism evidence="4 5">
    <name type="scientific">Paenibacillus residui</name>
    <dbReference type="NCBI Taxonomy" id="629724"/>
    <lineage>
        <taxon>Bacteria</taxon>
        <taxon>Bacillati</taxon>
        <taxon>Bacillota</taxon>
        <taxon>Bacilli</taxon>
        <taxon>Bacillales</taxon>
        <taxon>Paenibacillaceae</taxon>
        <taxon>Paenibacillus</taxon>
    </lineage>
</organism>
<keyword evidence="3" id="KW-1133">Transmembrane helix</keyword>
<gene>
    <name evidence="4" type="ORF">ACFQ03_15725</name>
</gene>
<comment type="caution">
    <text evidence="4">The sequence shown here is derived from an EMBL/GenBank/DDBJ whole genome shotgun (WGS) entry which is preliminary data.</text>
</comment>
<sequence>MKTPDLNDVIRPVRNRLWKQNIVRMALIGLLIGLCAACLWGVAGWLAPVAGYRWGSLFWIGMAVTGSVTYALWRRTELKEAAQVMDQGGLEERMTTALAFEQQDSPIAAMQREDALRYGEEYIKQLRSKLPYRWEIRWLIANGTALVVLAALLLLPNPMDEVVEARSKEKAWTEARLEEARQQLEEWKKADPSSEITRGMEQTLERLETGLKETANGIEALEKLEQALKETQKLAQTEQKKLEEAADWAERMEKQEALRQLGEALRNQDSQELEEAVRQLHEQVKQMSEAERKQLAEQLEALAESAPAHSAEAEQAQEALRQLASQLQSGPNGEGAGAGLDEEQLAQLQEALAKLMQQQLQAQQLLAQLQQSASQLAQPGLALAQQLAAQGIALPTTWGANGLASSLASGNGQGALPGSSGAGQG</sequence>
<dbReference type="EMBL" id="JBHTIU010000050">
    <property type="protein sequence ID" value="MFD0870605.1"/>
    <property type="molecule type" value="Genomic_DNA"/>
</dbReference>
<evidence type="ECO:0008006" key="6">
    <source>
        <dbReference type="Google" id="ProtNLM"/>
    </source>
</evidence>
<evidence type="ECO:0000256" key="3">
    <source>
        <dbReference type="SAM" id="Phobius"/>
    </source>
</evidence>
<evidence type="ECO:0000256" key="2">
    <source>
        <dbReference type="SAM" id="MobiDB-lite"/>
    </source>
</evidence>
<feature type="compositionally biased region" description="Gly residues" evidence="2">
    <location>
        <begin position="411"/>
        <end position="425"/>
    </location>
</feature>
<feature type="transmembrane region" description="Helical" evidence="3">
    <location>
        <begin position="21"/>
        <end position="46"/>
    </location>
</feature>
<feature type="transmembrane region" description="Helical" evidence="3">
    <location>
        <begin position="136"/>
        <end position="155"/>
    </location>
</feature>
<keyword evidence="3" id="KW-0472">Membrane</keyword>
<dbReference type="Proteomes" id="UP001597120">
    <property type="component" value="Unassembled WGS sequence"/>
</dbReference>
<keyword evidence="5" id="KW-1185">Reference proteome</keyword>
<accession>A0ABW3DEY1</accession>
<reference evidence="5" key="1">
    <citation type="journal article" date="2019" name="Int. J. Syst. Evol. Microbiol.">
        <title>The Global Catalogue of Microorganisms (GCM) 10K type strain sequencing project: providing services to taxonomists for standard genome sequencing and annotation.</title>
        <authorList>
            <consortium name="The Broad Institute Genomics Platform"/>
            <consortium name="The Broad Institute Genome Sequencing Center for Infectious Disease"/>
            <person name="Wu L."/>
            <person name="Ma J."/>
        </authorList>
    </citation>
    <scope>NUCLEOTIDE SEQUENCE [LARGE SCALE GENOMIC DNA]</scope>
    <source>
        <strain evidence="5">CCUG 57263</strain>
    </source>
</reference>
<feature type="coiled-coil region" evidence="1">
    <location>
        <begin position="170"/>
        <end position="241"/>
    </location>
</feature>
<feature type="region of interest" description="Disordered" evidence="2">
    <location>
        <begin position="403"/>
        <end position="425"/>
    </location>
</feature>
<protein>
    <recommendedName>
        <fullName evidence="6">Chromosome partition protein Smc</fullName>
    </recommendedName>
</protein>
<dbReference type="RefSeq" id="WP_379289304.1">
    <property type="nucleotide sequence ID" value="NZ_JBHTIU010000050.1"/>
</dbReference>
<keyword evidence="1" id="KW-0175">Coiled coil</keyword>
<feature type="transmembrane region" description="Helical" evidence="3">
    <location>
        <begin position="52"/>
        <end position="73"/>
    </location>
</feature>
<proteinExistence type="predicted"/>
<feature type="non-terminal residue" evidence="4">
    <location>
        <position position="425"/>
    </location>
</feature>
<evidence type="ECO:0000313" key="5">
    <source>
        <dbReference type="Proteomes" id="UP001597120"/>
    </source>
</evidence>
<name>A0ABW3DEY1_9BACL</name>
<evidence type="ECO:0000256" key="1">
    <source>
        <dbReference type="SAM" id="Coils"/>
    </source>
</evidence>
<feature type="coiled-coil region" evidence="1">
    <location>
        <begin position="338"/>
        <end position="375"/>
    </location>
</feature>
<feature type="coiled-coil region" evidence="1">
    <location>
        <begin position="270"/>
        <end position="305"/>
    </location>
</feature>
<evidence type="ECO:0000313" key="4">
    <source>
        <dbReference type="EMBL" id="MFD0870605.1"/>
    </source>
</evidence>
<keyword evidence="3" id="KW-0812">Transmembrane</keyword>